<dbReference type="STRING" id="1283841.A0A084QQ27"/>
<evidence type="ECO:0000256" key="2">
    <source>
        <dbReference type="ARBA" id="ARBA00023043"/>
    </source>
</evidence>
<sequence length="300" mass="33194">MFGLHSKGAACWIELVVDPGVSVFSLSFFLSSPELLGHGRANQLYLADLAALVRPNIGLHADLSHLLYSLAVAHPLGGLKAIFWGVLHGLRNTVLQALEAGVNPDLTWYSSTRQDPARIFTRKENLQLANFWKELGDYDSEDYNESHFAYWCHWSPLHVAVSSDNIDNLGLLLDHHADPENACFGLCPCGHRKEAPVSSSTLVRNTCHPLHTPLHVAICQGRVDAARFQLSKGVPYKVEMQQDEAYEGTETPPLHVACAARSDQVSMLKWLVEEYHDSAIEATDRQGRTPLACAYLALNC</sequence>
<proteinExistence type="predicted"/>
<organism evidence="3 4">
    <name type="scientific">Stachybotrys chlorohalonatus (strain IBT 40285)</name>
    <dbReference type="NCBI Taxonomy" id="1283841"/>
    <lineage>
        <taxon>Eukaryota</taxon>
        <taxon>Fungi</taxon>
        <taxon>Dikarya</taxon>
        <taxon>Ascomycota</taxon>
        <taxon>Pezizomycotina</taxon>
        <taxon>Sordariomycetes</taxon>
        <taxon>Hypocreomycetidae</taxon>
        <taxon>Hypocreales</taxon>
        <taxon>Stachybotryaceae</taxon>
        <taxon>Stachybotrys</taxon>
    </lineage>
</organism>
<dbReference type="PANTHER" id="PTHR24173">
    <property type="entry name" value="ANKYRIN REPEAT CONTAINING"/>
    <property type="match status" value="1"/>
</dbReference>
<dbReference type="SMART" id="SM00248">
    <property type="entry name" value="ANK"/>
    <property type="match status" value="4"/>
</dbReference>
<protein>
    <submittedName>
        <fullName evidence="3">Uncharacterized protein</fullName>
    </submittedName>
</protein>
<dbReference type="PANTHER" id="PTHR24173:SF74">
    <property type="entry name" value="ANKYRIN REPEAT DOMAIN-CONTAINING PROTEIN 16"/>
    <property type="match status" value="1"/>
</dbReference>
<dbReference type="HOGENOM" id="CLU_054817_0_0_1"/>
<dbReference type="Pfam" id="PF00023">
    <property type="entry name" value="Ank"/>
    <property type="match status" value="1"/>
</dbReference>
<dbReference type="Proteomes" id="UP000028524">
    <property type="component" value="Unassembled WGS sequence"/>
</dbReference>
<name>A0A084QQ27_STAC4</name>
<reference evidence="3 4" key="1">
    <citation type="journal article" date="2014" name="BMC Genomics">
        <title>Comparative genome sequencing reveals chemotype-specific gene clusters in the toxigenic black mold Stachybotrys.</title>
        <authorList>
            <person name="Semeiks J."/>
            <person name="Borek D."/>
            <person name="Otwinowski Z."/>
            <person name="Grishin N.V."/>
        </authorList>
    </citation>
    <scope>NUCLEOTIDE SEQUENCE [LARGE SCALE GENOMIC DNA]</scope>
    <source>
        <strain evidence="3 4">IBT 40285</strain>
    </source>
</reference>
<dbReference type="InterPro" id="IPR036770">
    <property type="entry name" value="Ankyrin_rpt-contain_sf"/>
</dbReference>
<dbReference type="OrthoDB" id="341259at2759"/>
<evidence type="ECO:0000313" key="3">
    <source>
        <dbReference type="EMBL" id="KFA66062.1"/>
    </source>
</evidence>
<dbReference type="AlphaFoldDB" id="A0A084QQ27"/>
<accession>A0A084QQ27</accession>
<evidence type="ECO:0000313" key="4">
    <source>
        <dbReference type="Proteomes" id="UP000028524"/>
    </source>
</evidence>
<dbReference type="InterPro" id="IPR002110">
    <property type="entry name" value="Ankyrin_rpt"/>
</dbReference>
<evidence type="ECO:0000256" key="1">
    <source>
        <dbReference type="ARBA" id="ARBA00022737"/>
    </source>
</evidence>
<keyword evidence="1" id="KW-0677">Repeat</keyword>
<dbReference type="SUPFAM" id="SSF48403">
    <property type="entry name" value="Ankyrin repeat"/>
    <property type="match status" value="1"/>
</dbReference>
<gene>
    <name evidence="3" type="ORF">S40285_03714</name>
</gene>
<keyword evidence="2" id="KW-0040">ANK repeat</keyword>
<dbReference type="EMBL" id="KL660504">
    <property type="protein sequence ID" value="KFA66062.1"/>
    <property type="molecule type" value="Genomic_DNA"/>
</dbReference>
<dbReference type="Gene3D" id="1.25.40.20">
    <property type="entry name" value="Ankyrin repeat-containing domain"/>
    <property type="match status" value="1"/>
</dbReference>
<keyword evidence="4" id="KW-1185">Reference proteome</keyword>
<dbReference type="InParanoid" id="A0A084QQ27"/>